<keyword evidence="1" id="KW-0812">Transmembrane</keyword>
<dbReference type="Proteomes" id="UP000887320">
    <property type="component" value="Unassembled WGS sequence"/>
</dbReference>
<feature type="transmembrane region" description="Helical" evidence="1">
    <location>
        <begin position="45"/>
        <end position="64"/>
    </location>
</feature>
<feature type="transmembrane region" description="Helical" evidence="1">
    <location>
        <begin position="133"/>
        <end position="151"/>
    </location>
</feature>
<name>A0A8X8GF68_ACIGI</name>
<organism evidence="2 3">
    <name type="scientific">Acinetobacter guillouiae</name>
    <name type="common">Acinetobacter genomosp. 11</name>
    <dbReference type="NCBI Taxonomy" id="106649"/>
    <lineage>
        <taxon>Bacteria</taxon>
        <taxon>Pseudomonadati</taxon>
        <taxon>Pseudomonadota</taxon>
        <taxon>Gammaproteobacteria</taxon>
        <taxon>Moraxellales</taxon>
        <taxon>Moraxellaceae</taxon>
        <taxon>Acinetobacter</taxon>
    </lineage>
</organism>
<gene>
    <name evidence="2" type="ORF">KW868_00630</name>
</gene>
<feature type="transmembrane region" description="Helical" evidence="1">
    <location>
        <begin position="6"/>
        <end position="24"/>
    </location>
</feature>
<protein>
    <submittedName>
        <fullName evidence="2">Uncharacterized protein</fullName>
    </submittedName>
</protein>
<evidence type="ECO:0000313" key="3">
    <source>
        <dbReference type="Proteomes" id="UP000887320"/>
    </source>
</evidence>
<dbReference type="EMBL" id="JAHWXT010000001">
    <property type="protein sequence ID" value="MCF0262980.1"/>
    <property type="molecule type" value="Genomic_DNA"/>
</dbReference>
<reference evidence="2" key="1">
    <citation type="submission" date="2021-07" db="EMBL/GenBank/DDBJ databases">
        <authorList>
            <person name="Fernandez M."/>
            <person name="Pereira P."/>
            <person name="Torres Tejerizo G.A."/>
            <person name="Gonzalez P."/>
            <person name="Agostini E."/>
        </authorList>
    </citation>
    <scope>NUCLEOTIDE SEQUENCE</scope>
    <source>
        <strain evidence="2">SFC 500-1A</strain>
    </source>
</reference>
<proteinExistence type="predicted"/>
<dbReference type="RefSeq" id="WP_234622445.1">
    <property type="nucleotide sequence ID" value="NZ_JAHWXT010000001.1"/>
</dbReference>
<evidence type="ECO:0000313" key="2">
    <source>
        <dbReference type="EMBL" id="MCF0262980.1"/>
    </source>
</evidence>
<accession>A0A8X8GF68</accession>
<keyword evidence="1" id="KW-1133">Transmembrane helix</keyword>
<comment type="caution">
    <text evidence="2">The sequence shown here is derived from an EMBL/GenBank/DDBJ whole genome shotgun (WGS) entry which is preliminary data.</text>
</comment>
<dbReference type="AlphaFoldDB" id="A0A8X8GF68"/>
<keyword evidence="1" id="KW-0472">Membrane</keyword>
<sequence>MNFTIILLIGTIAILFGYIKYELWNIEFKFALRDIPDERKWYEKIRFIIPILLLPIFSLIYVYWDQYPNRLIEKDSKIESIKTQSSNTLIWPYEIPTAHSVATNVDEDTKTKLQEIGEKYGTYGDTYGSLNTLFTGFAFAGLIISIFIQLLELRQTRKELSGQKIALTDQEKQFKKQTEILKNQYDLTSFQHTEAIKQNFYHQFYALMEERRFRLQNLSVHKELMHDTTTMKFIFKNENCEIGIPAFQVYLKQIEQQLQGKLGVVKENRQTNQLFRLHLHHSFDSLRFSQISPVINLTDNLITTIKGINTNLTENQNIDLENYYNIVASTLYPNEGAIIFWYGIFNSGWKKLIEESGLLRYFSYGEAEELAPIFYDIKAFGGSEAWADIYKKFNSTNTQQ</sequence>
<evidence type="ECO:0000256" key="1">
    <source>
        <dbReference type="SAM" id="Phobius"/>
    </source>
</evidence>